<keyword evidence="1" id="KW-1133">Transmembrane helix</keyword>
<proteinExistence type="predicted"/>
<evidence type="ECO:0000313" key="2">
    <source>
        <dbReference type="EMBL" id="QDZ00976.1"/>
    </source>
</evidence>
<feature type="transmembrane region" description="Helical" evidence="1">
    <location>
        <begin position="6"/>
        <end position="27"/>
    </location>
</feature>
<organism evidence="2 3">
    <name type="scientific">Nitratireductor mangrovi</name>
    <dbReference type="NCBI Taxonomy" id="2599600"/>
    <lineage>
        <taxon>Bacteria</taxon>
        <taxon>Pseudomonadati</taxon>
        <taxon>Pseudomonadota</taxon>
        <taxon>Alphaproteobacteria</taxon>
        <taxon>Hyphomicrobiales</taxon>
        <taxon>Phyllobacteriaceae</taxon>
        <taxon>Nitratireductor</taxon>
    </lineage>
</organism>
<dbReference type="RefSeq" id="WP_146299621.1">
    <property type="nucleotide sequence ID" value="NZ_CP042301.2"/>
</dbReference>
<accession>A0A5B8KZG8</accession>
<reference evidence="2" key="1">
    <citation type="submission" date="2020-04" db="EMBL/GenBank/DDBJ databases">
        <title>Nitratireductor sp. nov. isolated from mangrove soil.</title>
        <authorList>
            <person name="Ye Y."/>
        </authorList>
    </citation>
    <scope>NUCLEOTIDE SEQUENCE</scope>
    <source>
        <strain evidence="2">SY7</strain>
    </source>
</reference>
<evidence type="ECO:0000313" key="3">
    <source>
        <dbReference type="Proteomes" id="UP000321389"/>
    </source>
</evidence>
<gene>
    <name evidence="2" type="ORF">FQ775_11610</name>
</gene>
<feature type="transmembrane region" description="Helical" evidence="1">
    <location>
        <begin position="65"/>
        <end position="84"/>
    </location>
</feature>
<keyword evidence="1" id="KW-0472">Membrane</keyword>
<protein>
    <submittedName>
        <fullName evidence="2">Uncharacterized protein</fullName>
    </submittedName>
</protein>
<dbReference type="Proteomes" id="UP000321389">
    <property type="component" value="Chromosome"/>
</dbReference>
<feature type="transmembrane region" description="Helical" evidence="1">
    <location>
        <begin position="39"/>
        <end position="59"/>
    </location>
</feature>
<name>A0A5B8KZG8_9HYPH</name>
<evidence type="ECO:0000256" key="1">
    <source>
        <dbReference type="SAM" id="Phobius"/>
    </source>
</evidence>
<keyword evidence="1" id="KW-0812">Transmembrane</keyword>
<dbReference type="EMBL" id="CP042301">
    <property type="protein sequence ID" value="QDZ00976.1"/>
    <property type="molecule type" value="Genomic_DNA"/>
</dbReference>
<sequence length="90" mass="9718">MFESSVEFFAVALAFVASAIVALLRAVQRLPFVAALRGRTLILTLVFFLVSNTVVSVAADLEFHGVLMISFAIFAVACLALEVLQLTRTV</sequence>
<dbReference type="AlphaFoldDB" id="A0A5B8KZG8"/>
<dbReference type="KEGG" id="niy:FQ775_11610"/>
<keyword evidence="3" id="KW-1185">Reference proteome</keyword>